<reference evidence="8 10" key="2">
    <citation type="submission" date="2023-09" db="EMBL/GenBank/DDBJ databases">
        <title>Complete-Gapless Cercospora beticola genome.</title>
        <authorList>
            <person name="Wyatt N.A."/>
            <person name="Spanner R.E."/>
            <person name="Bolton M.D."/>
        </authorList>
    </citation>
    <scope>NUCLEOTIDE SEQUENCE [LARGE SCALE GENOMIC DNA]</scope>
    <source>
        <strain evidence="8">Cb09-40</strain>
    </source>
</reference>
<evidence type="ECO:0000256" key="3">
    <source>
        <dbReference type="ARBA" id="ARBA00022729"/>
    </source>
</evidence>
<dbReference type="OrthoDB" id="1055148at2759"/>
<reference evidence="7 9" key="1">
    <citation type="submission" date="2015-10" db="EMBL/GenBank/DDBJ databases">
        <title>The cercosporin biosynthetic gene cluster was horizontally transferred to several fungal lineages and shown to be expanded in Cercospora beticola based on microsynteny with recipient genomes.</title>
        <authorList>
            <person name="De Jonge R."/>
            <person name="Ebert M.K."/>
            <person name="Suttle J.C."/>
            <person name="Jurick Ii W.M."/>
            <person name="Secor G.A."/>
            <person name="Thomma B.P."/>
            <person name="Van De Peer Y."/>
            <person name="Bolton M.D."/>
        </authorList>
    </citation>
    <scope>NUCLEOTIDE SEQUENCE [LARGE SCALE GENOMIC DNA]</scope>
    <source>
        <strain evidence="7 9">09-40</strain>
    </source>
</reference>
<dbReference type="InterPro" id="IPR004886">
    <property type="entry name" value="Glucanosyltransferase"/>
</dbReference>
<keyword evidence="4" id="KW-0325">Glycoprotein</keyword>
<evidence type="ECO:0000256" key="4">
    <source>
        <dbReference type="ARBA" id="ARBA00023180"/>
    </source>
</evidence>
<accession>A0A2G5HFM5</accession>
<dbReference type="GO" id="GO:0042124">
    <property type="term" value="F:1,3-beta-glucanosyltransferase activity"/>
    <property type="evidence" value="ECO:0007669"/>
    <property type="project" value="TreeGrafter"/>
</dbReference>
<dbReference type="PANTHER" id="PTHR31468:SF4">
    <property type="entry name" value="1,3-BETA-GLUCANOSYLTRANSFERASE GAS3-RELATED"/>
    <property type="match status" value="1"/>
</dbReference>
<dbReference type="GO" id="GO:0071970">
    <property type="term" value="P:fungal-type cell wall (1-&gt;3)-beta-D-glucan biosynthetic process"/>
    <property type="evidence" value="ECO:0007669"/>
    <property type="project" value="TreeGrafter"/>
</dbReference>
<dbReference type="EC" id="2.4.1.-" evidence="5"/>
<dbReference type="AlphaFoldDB" id="A0A2G5HFM5"/>
<evidence type="ECO:0000256" key="1">
    <source>
        <dbReference type="ARBA" id="ARBA00004609"/>
    </source>
</evidence>
<organism evidence="7 9">
    <name type="scientific">Cercospora beticola</name>
    <name type="common">Sugarbeet leaf spot fungus</name>
    <dbReference type="NCBI Taxonomy" id="122368"/>
    <lineage>
        <taxon>Eukaryota</taxon>
        <taxon>Fungi</taxon>
        <taxon>Dikarya</taxon>
        <taxon>Ascomycota</taxon>
        <taxon>Pezizomycotina</taxon>
        <taxon>Dothideomycetes</taxon>
        <taxon>Dothideomycetidae</taxon>
        <taxon>Mycosphaerellales</taxon>
        <taxon>Mycosphaerellaceae</taxon>
        <taxon>Cercospora</taxon>
    </lineage>
</organism>
<dbReference type="SUPFAM" id="SSF51445">
    <property type="entry name" value="(Trans)glycosidases"/>
    <property type="match status" value="1"/>
</dbReference>
<evidence type="ECO:0000256" key="6">
    <source>
        <dbReference type="SAM" id="MobiDB-lite"/>
    </source>
</evidence>
<name>A0A2G5HFM5_CERBT</name>
<dbReference type="Proteomes" id="UP000230605">
    <property type="component" value="Chromosome 7"/>
</dbReference>
<dbReference type="GO" id="GO:0098552">
    <property type="term" value="C:side of membrane"/>
    <property type="evidence" value="ECO:0007669"/>
    <property type="project" value="UniProtKB-KW"/>
</dbReference>
<evidence type="ECO:0000313" key="8">
    <source>
        <dbReference type="EMBL" id="WPB05750.1"/>
    </source>
</evidence>
<feature type="compositionally biased region" description="Low complexity" evidence="6">
    <location>
        <begin position="262"/>
        <end position="285"/>
    </location>
</feature>
<dbReference type="Proteomes" id="UP001302367">
    <property type="component" value="Chromosome 7"/>
</dbReference>
<evidence type="ECO:0000313" key="9">
    <source>
        <dbReference type="Proteomes" id="UP000230605"/>
    </source>
</evidence>
<evidence type="ECO:0000256" key="5">
    <source>
        <dbReference type="RuleBase" id="RU361209"/>
    </source>
</evidence>
<keyword evidence="10" id="KW-1185">Reference proteome</keyword>
<dbReference type="EMBL" id="LKMD01000106">
    <property type="protein sequence ID" value="PIA91386.1"/>
    <property type="molecule type" value="Genomic_DNA"/>
</dbReference>
<sequence>MSAPLQPITIRGRYLWQGQKRFIVRGVVYQDNALDRQPYDPITDEELPRLRHDVALFKELGVNTILVYKIESSKPHAQAMKLLEDAGIYVLTQAYPLLRGINRFDPYGSYNAENVQSYFRTIDLMASFPNTLGAFVANRLINSSMSDEASRDCTLVIAAVVRDVKKYMHLKNQTRGQRILPIAYGADNDGSRDRQIFEYLRTREQSERIDFWTFTKYTWNTTFSTSQTESSNDLTTPFTHANIPIFLSEYSSKFPSPPPTEPVQTPNAPPSHSSSSATKTLLTSPTTTHLSGGCLYEFNHSSNNYGLIRLLPNTPGFPPGFQGSNLETERQNAVEQRQTELGIVLIMQEFVDYRETLKDLREHEESDVEEAEMSDRSNVAEEREEGIGGPRPSGVTSPTTPHAIMPEQGESSSFRITGEVPESCIDWEEERARMESDE</sequence>
<dbReference type="InterPro" id="IPR017853">
    <property type="entry name" value="GH"/>
</dbReference>
<feature type="region of interest" description="Disordered" evidence="6">
    <location>
        <begin position="254"/>
        <end position="285"/>
    </location>
</feature>
<evidence type="ECO:0000313" key="10">
    <source>
        <dbReference type="Proteomes" id="UP001302367"/>
    </source>
</evidence>
<dbReference type="PANTHER" id="PTHR31468">
    <property type="entry name" value="1,3-BETA-GLUCANOSYLTRANSFERASE GAS1"/>
    <property type="match status" value="1"/>
</dbReference>
<keyword evidence="5" id="KW-0336">GPI-anchor</keyword>
<dbReference type="EMBL" id="CP134190">
    <property type="protein sequence ID" value="WPB05750.1"/>
    <property type="molecule type" value="Genomic_DNA"/>
</dbReference>
<keyword evidence="5" id="KW-0472">Membrane</keyword>
<comment type="function">
    <text evidence="5">Splits internally a 1,3-beta-glucan molecule and transfers the newly generated reducing end (the donor) to the non-reducing end of another 1,3-beta-glucan molecule (the acceptor) forming a 1,3-beta linkage, resulting in the elongation of 1,3-beta-glucan chains in the cell wall.</text>
</comment>
<dbReference type="Pfam" id="PF03198">
    <property type="entry name" value="Glyco_hydro_72"/>
    <property type="match status" value="1"/>
</dbReference>
<dbReference type="GO" id="GO:0031505">
    <property type="term" value="P:fungal-type cell wall organization"/>
    <property type="evidence" value="ECO:0007669"/>
    <property type="project" value="TreeGrafter"/>
</dbReference>
<dbReference type="Gene3D" id="3.20.20.80">
    <property type="entry name" value="Glycosidases"/>
    <property type="match status" value="1"/>
</dbReference>
<proteinExistence type="inferred from homology"/>
<dbReference type="GO" id="GO:0005886">
    <property type="term" value="C:plasma membrane"/>
    <property type="evidence" value="ECO:0007669"/>
    <property type="project" value="UniProtKB-SubCell"/>
</dbReference>
<feature type="region of interest" description="Disordered" evidence="6">
    <location>
        <begin position="362"/>
        <end position="438"/>
    </location>
</feature>
<comment type="similarity">
    <text evidence="2 5">Belongs to the glycosyl hydrolase 72 family.</text>
</comment>
<evidence type="ECO:0000256" key="2">
    <source>
        <dbReference type="ARBA" id="ARBA00007528"/>
    </source>
</evidence>
<comment type="subcellular location">
    <subcellularLocation>
        <location evidence="1 5">Cell membrane</location>
        <topology evidence="1 5">Lipid-anchor</topology>
        <topology evidence="1 5">GPI-anchor</topology>
    </subcellularLocation>
</comment>
<protein>
    <recommendedName>
        <fullName evidence="5">1,3-beta-glucanosyltransferase</fullName>
        <ecNumber evidence="5">2.4.1.-</ecNumber>
    </recommendedName>
</protein>
<keyword evidence="5 7" id="KW-0808">Transferase</keyword>
<keyword evidence="5" id="KW-0449">Lipoprotein</keyword>
<keyword evidence="3" id="KW-0732">Signal</keyword>
<evidence type="ECO:0000313" key="7">
    <source>
        <dbReference type="EMBL" id="PIA91386.1"/>
    </source>
</evidence>
<gene>
    <name evidence="7" type="ORF">CB0940_09903</name>
    <name evidence="8" type="ORF">RHO25_010404</name>
</gene>